<comment type="caution">
    <text evidence="1">Lacks conserved residue(s) required for the propagation of feature annotation.</text>
</comment>
<dbReference type="Proteomes" id="UP000231019">
    <property type="component" value="Unassembled WGS sequence"/>
</dbReference>
<dbReference type="GO" id="GO:0009030">
    <property type="term" value="F:thiamine-phosphate kinase activity"/>
    <property type="evidence" value="ECO:0007669"/>
    <property type="project" value="UniProtKB-UniRule"/>
</dbReference>
<dbReference type="InterPro" id="IPR006283">
    <property type="entry name" value="ThiL-like"/>
</dbReference>
<feature type="binding site" evidence="1">
    <location>
        <position position="44"/>
    </location>
    <ligand>
        <name>Mg(2+)</name>
        <dbReference type="ChEBI" id="CHEBI:18420"/>
        <label>1</label>
    </ligand>
</feature>
<sequence>MHENAIIQLAKKFPHFHPEVQLGIGDDTAILGPLNQSSLLWTTDLLLEDVHFRRNYFSPEDLAWKALAVNLSDIAAMGGEPLAFTLGLGLPPEMDAAWIQAFFKALQAASEFWQVELVGGDTVRSSAKIVISINLLGTALHPTLQSGAQPGDNLFVSGSFGGAAAGLYCLENNLEGYACLKEKLLRPQPQLKAAQALSKICNRLALTDASDGLGRSLQLLCGPKLGCSILLEKVPCLPELKQLAEAENLSAWPWIIEGGEDYELVAALPPEQCAAAEKLGWIQIGSITPSPQIQIVSSDGSRHPLKETLGFQHF</sequence>
<dbReference type="GO" id="GO:0005524">
    <property type="term" value="F:ATP binding"/>
    <property type="evidence" value="ECO:0007669"/>
    <property type="project" value="UniProtKB-UniRule"/>
</dbReference>
<comment type="catalytic activity">
    <reaction evidence="1">
        <text>thiamine phosphate + ATP = thiamine diphosphate + ADP</text>
        <dbReference type="Rhea" id="RHEA:15913"/>
        <dbReference type="ChEBI" id="CHEBI:30616"/>
        <dbReference type="ChEBI" id="CHEBI:37575"/>
        <dbReference type="ChEBI" id="CHEBI:58937"/>
        <dbReference type="ChEBI" id="CHEBI:456216"/>
        <dbReference type="EC" id="2.7.4.16"/>
    </reaction>
</comment>
<keyword evidence="1" id="KW-0460">Magnesium</keyword>
<reference evidence="3 4" key="1">
    <citation type="submission" date="2017-09" db="EMBL/GenBank/DDBJ databases">
        <title>Depth-based differentiation of microbial function through sediment-hosted aquifers and enrichment of novel symbionts in the deep terrestrial subsurface.</title>
        <authorList>
            <person name="Probst A.J."/>
            <person name="Ladd B."/>
            <person name="Jarett J.K."/>
            <person name="Geller-Mcgrath D.E."/>
            <person name="Sieber C.M."/>
            <person name="Emerson J.B."/>
            <person name="Anantharaman K."/>
            <person name="Thomas B.C."/>
            <person name="Malmstrom R."/>
            <person name="Stieglmeier M."/>
            <person name="Klingl A."/>
            <person name="Woyke T."/>
            <person name="Ryan C.M."/>
            <person name="Banfield J.F."/>
        </authorList>
    </citation>
    <scope>NUCLEOTIDE SEQUENCE [LARGE SCALE GENOMIC DNA]</scope>
    <source>
        <strain evidence="3">CG17_big_fil_post_rev_8_21_14_2_50_48_46</strain>
    </source>
</reference>
<keyword evidence="1" id="KW-0808">Transferase</keyword>
<comment type="pathway">
    <text evidence="1">Cofactor biosynthesis; thiamine diphosphate biosynthesis; thiamine diphosphate from thiamine phosphate: step 1/1.</text>
</comment>
<dbReference type="Pfam" id="PF00586">
    <property type="entry name" value="AIRS"/>
    <property type="match status" value="1"/>
</dbReference>
<name>A0A2M7G2R8_9BACT</name>
<feature type="binding site" evidence="1">
    <location>
        <position position="260"/>
    </location>
    <ligand>
        <name>substrate</name>
    </ligand>
</feature>
<gene>
    <name evidence="1 3" type="primary">thiL</name>
    <name evidence="3" type="ORF">COW36_15345</name>
</gene>
<accession>A0A2M7G2R8</accession>
<dbReference type="SUPFAM" id="SSF56042">
    <property type="entry name" value="PurM C-terminal domain-like"/>
    <property type="match status" value="1"/>
</dbReference>
<dbReference type="GO" id="GO:0009229">
    <property type="term" value="P:thiamine diphosphate biosynthetic process"/>
    <property type="evidence" value="ECO:0007669"/>
    <property type="project" value="UniProtKB-UniRule"/>
</dbReference>
<feature type="domain" description="PurM-like N-terminal" evidence="2">
    <location>
        <begin position="25"/>
        <end position="138"/>
    </location>
</feature>
<dbReference type="Gene3D" id="3.90.650.10">
    <property type="entry name" value="PurM-like C-terminal domain"/>
    <property type="match status" value="1"/>
</dbReference>
<feature type="binding site" evidence="1">
    <location>
        <position position="43"/>
    </location>
    <ligand>
        <name>Mg(2+)</name>
        <dbReference type="ChEBI" id="CHEBI:18420"/>
        <label>1</label>
    </ligand>
</feature>
<comment type="similarity">
    <text evidence="1">Belongs to the thiamine-monophosphate kinase family.</text>
</comment>
<dbReference type="PANTHER" id="PTHR30270">
    <property type="entry name" value="THIAMINE-MONOPHOSPHATE KINASE"/>
    <property type="match status" value="1"/>
</dbReference>
<feature type="binding site" evidence="1">
    <location>
        <position position="73"/>
    </location>
    <ligand>
        <name>Mg(2+)</name>
        <dbReference type="ChEBI" id="CHEBI:18420"/>
        <label>4</label>
    </ligand>
</feature>
<comment type="caution">
    <text evidence="3">The sequence shown here is derived from an EMBL/GenBank/DDBJ whole genome shotgun (WGS) entry which is preliminary data.</text>
</comment>
<keyword evidence="1" id="KW-0479">Metal-binding</keyword>
<dbReference type="EC" id="2.7.4.16" evidence="1"/>
<dbReference type="HAMAP" id="MF_02128">
    <property type="entry name" value="TMP_kinase"/>
    <property type="match status" value="1"/>
</dbReference>
<feature type="binding site" evidence="1">
    <location>
        <position position="121"/>
    </location>
    <ligand>
        <name>Mg(2+)</name>
        <dbReference type="ChEBI" id="CHEBI:18420"/>
        <label>1</label>
    </ligand>
</feature>
<dbReference type="CDD" id="cd02194">
    <property type="entry name" value="ThiL"/>
    <property type="match status" value="1"/>
</dbReference>
<feature type="binding site" evidence="1">
    <location>
        <position position="211"/>
    </location>
    <ligand>
        <name>Mg(2+)</name>
        <dbReference type="ChEBI" id="CHEBI:18420"/>
        <label>5</label>
    </ligand>
</feature>
<protein>
    <recommendedName>
        <fullName evidence="1">Thiamine-monophosphate kinase</fullName>
        <shortName evidence="1">TMP kinase</shortName>
        <shortName evidence="1">Thiamine-phosphate kinase</shortName>
        <ecNumber evidence="1">2.7.4.16</ecNumber>
    </recommendedName>
</protein>
<dbReference type="SUPFAM" id="SSF55326">
    <property type="entry name" value="PurM N-terminal domain-like"/>
    <property type="match status" value="1"/>
</dbReference>
<comment type="function">
    <text evidence="1">Catalyzes the ATP-dependent phosphorylation of thiamine-monophosphate (TMP) to form thiamine-pyrophosphate (TPP), the active form of vitamin B1.</text>
</comment>
<dbReference type="PIRSF" id="PIRSF005303">
    <property type="entry name" value="Thiam_monoph_kin"/>
    <property type="match status" value="1"/>
</dbReference>
<proteinExistence type="inferred from homology"/>
<feature type="binding site" evidence="1">
    <location>
        <position position="311"/>
    </location>
    <ligand>
        <name>substrate</name>
    </ligand>
</feature>
<feature type="binding site" evidence="1">
    <location>
        <position position="27"/>
    </location>
    <ligand>
        <name>Mg(2+)</name>
        <dbReference type="ChEBI" id="CHEBI:18420"/>
        <label>3</label>
    </ligand>
</feature>
<dbReference type="PANTHER" id="PTHR30270:SF0">
    <property type="entry name" value="THIAMINE-MONOPHOSPHATE KINASE"/>
    <property type="match status" value="1"/>
</dbReference>
<dbReference type="InterPro" id="IPR016188">
    <property type="entry name" value="PurM-like_N"/>
</dbReference>
<dbReference type="InterPro" id="IPR036921">
    <property type="entry name" value="PurM-like_N_sf"/>
</dbReference>
<feature type="binding site" evidence="1">
    <location>
        <position position="42"/>
    </location>
    <ligand>
        <name>Mg(2+)</name>
        <dbReference type="ChEBI" id="CHEBI:18420"/>
        <label>4</label>
    </ligand>
</feature>
<evidence type="ECO:0000313" key="4">
    <source>
        <dbReference type="Proteomes" id="UP000231019"/>
    </source>
</evidence>
<feature type="binding site" evidence="1">
    <location>
        <position position="27"/>
    </location>
    <ligand>
        <name>Mg(2+)</name>
        <dbReference type="ChEBI" id="CHEBI:18420"/>
        <label>4</label>
    </ligand>
</feature>
<feature type="binding site" evidence="1">
    <location>
        <position position="208"/>
    </location>
    <ligand>
        <name>Mg(2+)</name>
        <dbReference type="ChEBI" id="CHEBI:18420"/>
        <label>3</label>
    </ligand>
</feature>
<keyword evidence="1 3" id="KW-0418">Kinase</keyword>
<keyword evidence="1" id="KW-0067">ATP-binding</keyword>
<dbReference type="UniPathway" id="UPA00060">
    <property type="reaction ID" value="UER00142"/>
</dbReference>
<dbReference type="GO" id="GO:0009228">
    <property type="term" value="P:thiamine biosynthetic process"/>
    <property type="evidence" value="ECO:0007669"/>
    <property type="project" value="UniProtKB-KW"/>
</dbReference>
<dbReference type="NCBIfam" id="TIGR01379">
    <property type="entry name" value="thiL"/>
    <property type="match status" value="1"/>
</dbReference>
<feature type="binding site" evidence="1">
    <location>
        <begin position="120"/>
        <end position="121"/>
    </location>
    <ligand>
        <name>ATP</name>
        <dbReference type="ChEBI" id="CHEBI:30616"/>
    </ligand>
</feature>
<feature type="binding site" evidence="1">
    <location>
        <position position="73"/>
    </location>
    <ligand>
        <name>Mg(2+)</name>
        <dbReference type="ChEBI" id="CHEBI:18420"/>
        <label>3</label>
    </ligand>
</feature>
<comment type="miscellaneous">
    <text evidence="1">Reaction mechanism of ThiL seems to utilize a direct, inline transfer of the gamma-phosphate of ATP to TMP rather than a phosphorylated enzyme intermediate.</text>
</comment>
<evidence type="ECO:0000256" key="1">
    <source>
        <dbReference type="HAMAP-Rule" id="MF_02128"/>
    </source>
</evidence>
<keyword evidence="1" id="KW-0547">Nucleotide-binding</keyword>
<dbReference type="Gene3D" id="3.30.1330.10">
    <property type="entry name" value="PurM-like, N-terminal domain"/>
    <property type="match status" value="1"/>
</dbReference>
<evidence type="ECO:0000259" key="2">
    <source>
        <dbReference type="Pfam" id="PF00586"/>
    </source>
</evidence>
<dbReference type="AlphaFoldDB" id="A0A2M7G2R8"/>
<evidence type="ECO:0000313" key="3">
    <source>
        <dbReference type="EMBL" id="PIW16084.1"/>
    </source>
</evidence>
<dbReference type="GO" id="GO:0000287">
    <property type="term" value="F:magnesium ion binding"/>
    <property type="evidence" value="ECO:0007669"/>
    <property type="project" value="UniProtKB-UniRule"/>
</dbReference>
<keyword evidence="1" id="KW-0784">Thiamine biosynthesis</keyword>
<dbReference type="EMBL" id="PFFQ01000041">
    <property type="protein sequence ID" value="PIW16084.1"/>
    <property type="molecule type" value="Genomic_DNA"/>
</dbReference>
<feature type="binding site" evidence="1">
    <location>
        <position position="73"/>
    </location>
    <ligand>
        <name>Mg(2+)</name>
        <dbReference type="ChEBI" id="CHEBI:18420"/>
        <label>2</label>
    </ligand>
</feature>
<organism evidence="3 4">
    <name type="scientific">bacterium (Candidatus Blackallbacteria) CG17_big_fil_post_rev_8_21_14_2_50_48_46</name>
    <dbReference type="NCBI Taxonomy" id="2014261"/>
    <lineage>
        <taxon>Bacteria</taxon>
        <taxon>Candidatus Blackallbacteria</taxon>
    </lineage>
</organism>
<feature type="binding site" evidence="1">
    <location>
        <position position="210"/>
    </location>
    <ligand>
        <name>ATP</name>
        <dbReference type="ChEBI" id="CHEBI:30616"/>
    </ligand>
</feature>
<feature type="binding site" evidence="1">
    <location>
        <position position="44"/>
    </location>
    <ligand>
        <name>Mg(2+)</name>
        <dbReference type="ChEBI" id="CHEBI:18420"/>
        <label>2</label>
    </ligand>
</feature>
<feature type="binding site" evidence="1">
    <location>
        <position position="51"/>
    </location>
    <ligand>
        <name>substrate</name>
    </ligand>
</feature>
<dbReference type="InterPro" id="IPR036676">
    <property type="entry name" value="PurM-like_C_sf"/>
</dbReference>